<feature type="domain" description="Saposin A-type" evidence="9">
    <location>
        <begin position="851"/>
        <end position="891"/>
    </location>
</feature>
<dbReference type="InterPro" id="IPR008139">
    <property type="entry name" value="SaposinB_dom"/>
</dbReference>
<feature type="chain" id="PRO_5045318044" description="Proactivator polypeptide" evidence="7">
    <location>
        <begin position="21"/>
        <end position="891"/>
    </location>
</feature>
<keyword evidence="3 7" id="KW-0732">Signal</keyword>
<feature type="domain" description="Saposin B-type" evidence="8">
    <location>
        <begin position="766"/>
        <end position="847"/>
    </location>
</feature>
<dbReference type="SUPFAM" id="SSF47862">
    <property type="entry name" value="Saposin"/>
    <property type="match status" value="6"/>
</dbReference>
<evidence type="ECO:0008006" key="12">
    <source>
        <dbReference type="Google" id="ProtNLM"/>
    </source>
</evidence>
<dbReference type="InterPro" id="IPR003119">
    <property type="entry name" value="SAP_A"/>
</dbReference>
<keyword evidence="4" id="KW-0677">Repeat</keyword>
<dbReference type="Gene3D" id="1.10.225.10">
    <property type="entry name" value="Saposin-like"/>
    <property type="match status" value="7"/>
</dbReference>
<evidence type="ECO:0000256" key="5">
    <source>
        <dbReference type="ARBA" id="ARBA00023157"/>
    </source>
</evidence>
<evidence type="ECO:0000256" key="6">
    <source>
        <dbReference type="ARBA" id="ARBA00023180"/>
    </source>
</evidence>
<protein>
    <recommendedName>
        <fullName evidence="12">Proactivator polypeptide</fullName>
    </recommendedName>
</protein>
<evidence type="ECO:0000256" key="4">
    <source>
        <dbReference type="ARBA" id="ARBA00022737"/>
    </source>
</evidence>
<dbReference type="PANTHER" id="PTHR11480">
    <property type="entry name" value="SAPOSIN-RELATED"/>
    <property type="match status" value="1"/>
</dbReference>
<dbReference type="EMBL" id="JAOYFB010000003">
    <property type="protein sequence ID" value="KAK4010518.1"/>
    <property type="molecule type" value="Genomic_DNA"/>
</dbReference>
<keyword evidence="5" id="KW-1015">Disulfide bond</keyword>
<feature type="domain" description="Saposin B-type" evidence="8">
    <location>
        <begin position="177"/>
        <end position="255"/>
    </location>
</feature>
<dbReference type="PRINTS" id="PR01797">
    <property type="entry name" value="SAPOSIN"/>
</dbReference>
<gene>
    <name evidence="10" type="ORF">OUZ56_019663</name>
</gene>
<dbReference type="PROSITE" id="PS51257">
    <property type="entry name" value="PROKAR_LIPOPROTEIN"/>
    <property type="match status" value="1"/>
</dbReference>
<dbReference type="InterPro" id="IPR007856">
    <property type="entry name" value="SapB_1"/>
</dbReference>
<keyword evidence="6" id="KW-0325">Glycoprotein</keyword>
<evidence type="ECO:0000259" key="8">
    <source>
        <dbReference type="PROSITE" id="PS50015"/>
    </source>
</evidence>
<reference evidence="10 11" key="1">
    <citation type="journal article" date="2023" name="Nucleic Acids Res.">
        <title>The hologenome of Daphnia magna reveals possible DNA methylation and microbiome-mediated evolution of the host genome.</title>
        <authorList>
            <person name="Chaturvedi A."/>
            <person name="Li X."/>
            <person name="Dhandapani V."/>
            <person name="Marshall H."/>
            <person name="Kissane S."/>
            <person name="Cuenca-Cambronero M."/>
            <person name="Asole G."/>
            <person name="Calvet F."/>
            <person name="Ruiz-Romero M."/>
            <person name="Marangio P."/>
            <person name="Guigo R."/>
            <person name="Rago D."/>
            <person name="Mirbahai L."/>
            <person name="Eastwood N."/>
            <person name="Colbourne J.K."/>
            <person name="Zhou J."/>
            <person name="Mallon E."/>
            <person name="Orsini L."/>
        </authorList>
    </citation>
    <scope>NUCLEOTIDE SEQUENCE [LARGE SCALE GENOMIC DNA]</scope>
    <source>
        <strain evidence="10">LRV0_1</strain>
    </source>
</reference>
<comment type="caution">
    <text evidence="10">The sequence shown here is derived from an EMBL/GenBank/DDBJ whole genome shotgun (WGS) entry which is preliminary data.</text>
</comment>
<evidence type="ECO:0000256" key="7">
    <source>
        <dbReference type="SAM" id="SignalP"/>
    </source>
</evidence>
<organism evidence="10 11">
    <name type="scientific">Daphnia magna</name>
    <dbReference type="NCBI Taxonomy" id="35525"/>
    <lineage>
        <taxon>Eukaryota</taxon>
        <taxon>Metazoa</taxon>
        <taxon>Ecdysozoa</taxon>
        <taxon>Arthropoda</taxon>
        <taxon>Crustacea</taxon>
        <taxon>Branchiopoda</taxon>
        <taxon>Diplostraca</taxon>
        <taxon>Cladocera</taxon>
        <taxon>Anomopoda</taxon>
        <taxon>Daphniidae</taxon>
        <taxon>Daphnia</taxon>
    </lineage>
</organism>
<evidence type="ECO:0000313" key="11">
    <source>
        <dbReference type="Proteomes" id="UP001234178"/>
    </source>
</evidence>
<dbReference type="Pfam" id="PF02199">
    <property type="entry name" value="SapA"/>
    <property type="match status" value="2"/>
</dbReference>
<feature type="domain" description="Saposin B-type" evidence="8">
    <location>
        <begin position="662"/>
        <end position="743"/>
    </location>
</feature>
<sequence length="891" mass="98529">MASKAVFFTALFGLLACAAGMVVISAGDLPTPVNQCTKGPEYWCQSIGNAKSCGAITHCIQTVWERQVVPEDNDNICEVCKEMVQEARDQLLSNETQEDMKQVFEGSCKLMPVKMVQLKCIKLVDDFIPELIEMLASQMNPTMVCTTALLCNNAWVDGLLSEFKSVQSAKTSQRLSEESKCESCQAFMTHSANKIQSSSQLDVQHILFNICGQMNSYSDACMAIVADNIDQIFSSMEKSLQKEMCQPLGFCNEAELKPLRVSVRPLSNDRKFESKFEKSLSSKAIVNDDLECQFCEALVKNVRSILISNTTEAEFVQVLTGLCKQTGSYAKECLALVDQYGEEAYSFIVNGLDPEQTCRLLTLCSSSTLGSPKVTKDRSSYLRIQPADIMKAAKLFPSQPVEKDLDTDLLVGQDENNAIRSNNLAALPAERLLPASVALVAPRKPGCMLCEYVLHEIVNDLKNVTVKKEIEDVVKNICKKLPASISKECDDLINTYGDAMFFLLSQELDPAVLCTQLQLCTESMVEEIQLPENPFKATTYGDANTCSLCEFVITTLESKLEDNRTEESIKEALEGVCQRLPKTVRSDCVRLVDAYAKEIVEMLLADLKPDEVCVALKLCTPKTSSEIDFMIEGVPKGITVGEFLNSIKQNPAEKSQKIASTTTPMCVMCEYAMSVLEKRLLTNSTEEELTRAIQFLCAHLPATVADMCIDFVEQYGDELFDLLSSEIAPKVVCTQMGLCLPIDKTPKLLGHKNEKETALEVTGWKLPSKCEICEIVIEYLDKLLADDTIEASIDHIIERACTIVPHGAKDKCTGIVDTYGPYLLSQLATMLDKTKVCQSVHLCKPPPGQVQLLGGKQCTWGPTYWCASPQHADACNALDHCQTKVWMKSQP</sequence>
<evidence type="ECO:0000259" key="9">
    <source>
        <dbReference type="PROSITE" id="PS51110"/>
    </source>
</evidence>
<evidence type="ECO:0000313" key="10">
    <source>
        <dbReference type="EMBL" id="KAK4010518.1"/>
    </source>
</evidence>
<feature type="domain" description="Saposin B-type" evidence="8">
    <location>
        <begin position="288"/>
        <end position="368"/>
    </location>
</feature>
<evidence type="ECO:0000256" key="3">
    <source>
        <dbReference type="ARBA" id="ARBA00022729"/>
    </source>
</evidence>
<dbReference type="Pfam" id="PF03489">
    <property type="entry name" value="SapB_2"/>
    <property type="match status" value="6"/>
</dbReference>
<keyword evidence="11" id="KW-1185">Reference proteome</keyword>
<name>A0ABQ9ZCA3_9CRUS</name>
<accession>A0ABQ9ZCA3</accession>
<evidence type="ECO:0000256" key="1">
    <source>
        <dbReference type="ARBA" id="ARBA00004613"/>
    </source>
</evidence>
<proteinExistence type="predicted"/>
<feature type="domain" description="Saposin A-type" evidence="9">
    <location>
        <begin position="29"/>
        <end position="69"/>
    </location>
</feature>
<comment type="subcellular location">
    <subcellularLocation>
        <location evidence="1">Secreted</location>
    </subcellularLocation>
</comment>
<dbReference type="InterPro" id="IPR008138">
    <property type="entry name" value="SapB_2"/>
</dbReference>
<feature type="domain" description="Saposin B-type" evidence="8">
    <location>
        <begin position="73"/>
        <end position="155"/>
    </location>
</feature>
<feature type="signal peptide" evidence="7">
    <location>
        <begin position="1"/>
        <end position="20"/>
    </location>
</feature>
<dbReference type="InterPro" id="IPR008373">
    <property type="entry name" value="Saposin"/>
</dbReference>
<dbReference type="PROSITE" id="PS50015">
    <property type="entry name" value="SAP_B"/>
    <property type="match status" value="7"/>
</dbReference>
<feature type="domain" description="Saposin B-type" evidence="8">
    <location>
        <begin position="542"/>
        <end position="623"/>
    </location>
</feature>
<feature type="domain" description="Saposin B-type" evidence="8">
    <location>
        <begin position="443"/>
        <end position="524"/>
    </location>
</feature>
<keyword evidence="2" id="KW-0964">Secreted</keyword>
<dbReference type="InterPro" id="IPR011001">
    <property type="entry name" value="Saposin-like"/>
</dbReference>
<dbReference type="Pfam" id="PF05184">
    <property type="entry name" value="SapB_1"/>
    <property type="match status" value="6"/>
</dbReference>
<dbReference type="SMART" id="SM00741">
    <property type="entry name" value="SapB"/>
    <property type="match status" value="7"/>
</dbReference>
<dbReference type="SMART" id="SM00162">
    <property type="entry name" value="SAPA"/>
    <property type="match status" value="2"/>
</dbReference>
<dbReference type="Proteomes" id="UP001234178">
    <property type="component" value="Unassembled WGS sequence"/>
</dbReference>
<evidence type="ECO:0000256" key="2">
    <source>
        <dbReference type="ARBA" id="ARBA00022525"/>
    </source>
</evidence>
<dbReference type="PROSITE" id="PS51110">
    <property type="entry name" value="SAP_A"/>
    <property type="match status" value="2"/>
</dbReference>
<dbReference type="InterPro" id="IPR051428">
    <property type="entry name" value="Sphingo_Act-Surfact_Prot"/>
</dbReference>
<dbReference type="PANTHER" id="PTHR11480:SF3">
    <property type="entry name" value="BCDNA.GH08312"/>
    <property type="match status" value="1"/>
</dbReference>